<dbReference type="CDD" id="cd01650">
    <property type="entry name" value="RT_nLTR_like"/>
    <property type="match status" value="1"/>
</dbReference>
<evidence type="ECO:0000259" key="2">
    <source>
        <dbReference type="PROSITE" id="PS50878"/>
    </source>
</evidence>
<dbReference type="InterPro" id="IPR000477">
    <property type="entry name" value="RT_dom"/>
</dbReference>
<dbReference type="InterPro" id="IPR043502">
    <property type="entry name" value="DNA/RNA_pol_sf"/>
</dbReference>
<feature type="domain" description="Reverse transcriptase" evidence="2">
    <location>
        <begin position="605"/>
        <end position="885"/>
    </location>
</feature>
<dbReference type="EMBL" id="JBANQN010000011">
    <property type="protein sequence ID" value="KAK6775956.1"/>
    <property type="molecule type" value="Genomic_DNA"/>
</dbReference>
<accession>A0AAN8T2I4</accession>
<proteinExistence type="predicted"/>
<feature type="region of interest" description="Disordered" evidence="1">
    <location>
        <begin position="397"/>
        <end position="429"/>
    </location>
</feature>
<gene>
    <name evidence="3" type="ORF">RDI58_026957</name>
</gene>
<reference evidence="3 4" key="1">
    <citation type="submission" date="2024-02" db="EMBL/GenBank/DDBJ databases">
        <title>de novo genome assembly of Solanum bulbocastanum strain 11H21.</title>
        <authorList>
            <person name="Hosaka A.J."/>
        </authorList>
    </citation>
    <scope>NUCLEOTIDE SEQUENCE [LARGE SCALE GENOMIC DNA]</scope>
    <source>
        <tissue evidence="3">Young leaves</tissue>
    </source>
</reference>
<protein>
    <recommendedName>
        <fullName evidence="2">Reverse transcriptase domain-containing protein</fullName>
    </recommendedName>
</protein>
<dbReference type="InterPro" id="IPR025558">
    <property type="entry name" value="DUF4283"/>
</dbReference>
<evidence type="ECO:0000313" key="4">
    <source>
        <dbReference type="Proteomes" id="UP001371456"/>
    </source>
</evidence>
<evidence type="ECO:0000313" key="3">
    <source>
        <dbReference type="EMBL" id="KAK6775956.1"/>
    </source>
</evidence>
<organism evidence="3 4">
    <name type="scientific">Solanum bulbocastanum</name>
    <name type="common">Wild potato</name>
    <dbReference type="NCBI Taxonomy" id="147425"/>
    <lineage>
        <taxon>Eukaryota</taxon>
        <taxon>Viridiplantae</taxon>
        <taxon>Streptophyta</taxon>
        <taxon>Embryophyta</taxon>
        <taxon>Tracheophyta</taxon>
        <taxon>Spermatophyta</taxon>
        <taxon>Magnoliopsida</taxon>
        <taxon>eudicotyledons</taxon>
        <taxon>Gunneridae</taxon>
        <taxon>Pentapetalae</taxon>
        <taxon>asterids</taxon>
        <taxon>lamiids</taxon>
        <taxon>Solanales</taxon>
        <taxon>Solanaceae</taxon>
        <taxon>Solanoideae</taxon>
        <taxon>Solaneae</taxon>
        <taxon>Solanum</taxon>
    </lineage>
</organism>
<dbReference type="Pfam" id="PF00078">
    <property type="entry name" value="RVT_1"/>
    <property type="match status" value="1"/>
</dbReference>
<dbReference type="Pfam" id="PF14111">
    <property type="entry name" value="DUF4283"/>
    <property type="match status" value="1"/>
</dbReference>
<dbReference type="SUPFAM" id="SSF56672">
    <property type="entry name" value="DNA/RNA polymerases"/>
    <property type="match status" value="1"/>
</dbReference>
<dbReference type="PANTHER" id="PTHR33116">
    <property type="entry name" value="REVERSE TRANSCRIPTASE ZINC-BINDING DOMAIN-CONTAINING PROTEIN-RELATED-RELATED"/>
    <property type="match status" value="1"/>
</dbReference>
<dbReference type="InterPro" id="IPR026960">
    <property type="entry name" value="RVT-Znf"/>
</dbReference>
<name>A0AAN8T2I4_SOLBU</name>
<feature type="compositionally biased region" description="Polar residues" evidence="1">
    <location>
        <begin position="397"/>
        <end position="416"/>
    </location>
</feature>
<keyword evidence="4" id="KW-1185">Reference proteome</keyword>
<dbReference type="PANTHER" id="PTHR33116:SF85">
    <property type="entry name" value="REVERSE TRANSCRIPTASE ZINC-BINDING DOMAIN-CONTAINING PROTEIN"/>
    <property type="match status" value="1"/>
</dbReference>
<evidence type="ECO:0000256" key="1">
    <source>
        <dbReference type="SAM" id="MobiDB-lite"/>
    </source>
</evidence>
<sequence>MDDTIYFAVGFKSYDITRTSGTAGEWYDWTERSRKALTRISFTGKAMEWISSIMREASKTKGNTVRRWKKKDDFTEIYCARNFNRHGRYITLINVRGKRRAVIIIPELSFNSGWSGIAEKIGRFIHSYKRVGNLETHRLVDSNIPYVDILKNSKWTNKGRKDMPEKIIKRGGRICINGDANIQSEVLKKSLVGEFMTSKGEAPTLTEVRRWASSLWKKVHGLNIYDMGEGFFLFEFASKVTAEQVVEGDWVWTEAPAKVTVGEKNIQSSSEKVFAQQSPIDGPKVPVENSVVLRGAADKAVQPREIAETRGENFRAPNVDLDLRVSNNKRLNADLGFRFSGSKILNETLGQLGQFSPNSSGKNKEMAHDGHMPFNEGMNEIKILASQFLEALSHWESSSKLPQGENSMEKGSTPMKTQGEKSDIQQETASQNMIDESGVMELQEKGDCSMETDVVLVELEDLAKNEESRWRQKSRVLWLKQGDNNTRFFQRMATSHKRYNNIDRLIINGEEVKDREAIKVNMIEFYRKLYTESEMWRPSFEYVNCTRISQEEQDWLERPFTEEEVLNIIKQCDGDKAPGLDGYTMSFFKVCWATLKDDLMQTIQNFHQNEMFEKSLNATFIALIPKKYGAEELKDFRPISLIGGVYKIIAKLLTERMKTVMGELVDEHQMAFLKGRQIMDAALLANELVDSRVKQKQGGVLCKLDIEKAYDHVNWSYLLKILRDMGFGNKWTNWIKTCISTVNFSLIINGSPEGFFQSQRGLRQGDPLSPFLFILAMEGLNSMIRKASENGWIRGFPANANRGNTMEITHLLYADDSLVFCEAEVMQIRHLRAILTIFEGISGLHVNWHKSCLYPVNQVTNMQILAENLGCQMDSLPTKYLGMPLGAKNKGVEVWSEVLERIERKLTRWKSQYLSMGGRLTLIKSVMDALPTYMMSLFPIPGNIEKKINKLRRVFLWQGNKEKLGYNLAKWDEVTLNKIQGGMGIKKLKVQNVSLLKKWLWRFCIEDLALWRRFISRKYGLQNNWITDEVTGSFGCSVWKTIRRLWPSFVSNISFKIGDGVKTEFWNEIWIGDRDLKALFPDLFILSLQQMATVAQVWTQGWGLIFRRALNDWEISRVAELLQVLNPFPGVTEGPDSPIWKLHNKGSFTVKSCYWNMNHNWRMRMEWPWKLIWKIKIPLKVSCFSWLVIKKACLTHERLQRRGIQICSRCYMCDKEAEINSHLFLHCKTAVNLWHMFLCILGVSWVMPETSLDMMKHWEGMSRRRRSKEDWWKYIPACIWWTLWKERNERSHDGQTSSIQKIKMKSLSLLYFWCKQNMVGEVVSLVDFIGQL</sequence>
<dbReference type="PROSITE" id="PS50878">
    <property type="entry name" value="RT_POL"/>
    <property type="match status" value="1"/>
</dbReference>
<dbReference type="Proteomes" id="UP001371456">
    <property type="component" value="Unassembled WGS sequence"/>
</dbReference>
<dbReference type="Pfam" id="PF13966">
    <property type="entry name" value="zf-RVT"/>
    <property type="match status" value="1"/>
</dbReference>
<comment type="caution">
    <text evidence="3">The sequence shown here is derived from an EMBL/GenBank/DDBJ whole genome shotgun (WGS) entry which is preliminary data.</text>
</comment>